<sequence length="68" mass="7193">MELPAETSVDGEKIGYIHDEKAAPVRDIFATTSSPLVLSALGLLAASVDQETEQGSTAQRSNACRDVM</sequence>
<feature type="region of interest" description="Disordered" evidence="1">
    <location>
        <begin position="49"/>
        <end position="68"/>
    </location>
</feature>
<feature type="compositionally biased region" description="Polar residues" evidence="1">
    <location>
        <begin position="53"/>
        <end position="62"/>
    </location>
</feature>
<gene>
    <name evidence="2" type="ORF">RCC_06582</name>
</gene>
<evidence type="ECO:0000313" key="2">
    <source>
        <dbReference type="EMBL" id="CZT20724.1"/>
    </source>
</evidence>
<name>A0A2D3VD66_9PEZI</name>
<protein>
    <submittedName>
        <fullName evidence="2">Uncharacterized protein</fullName>
    </submittedName>
</protein>
<dbReference type="AlphaFoldDB" id="A0A2D3VD66"/>
<evidence type="ECO:0000256" key="1">
    <source>
        <dbReference type="SAM" id="MobiDB-lite"/>
    </source>
</evidence>
<proteinExistence type="predicted"/>
<dbReference type="GeneID" id="35601717"/>
<dbReference type="Proteomes" id="UP000225277">
    <property type="component" value="Unassembled WGS sequence"/>
</dbReference>
<dbReference type="EMBL" id="FJUY01000009">
    <property type="protein sequence ID" value="CZT20724.1"/>
    <property type="molecule type" value="Genomic_DNA"/>
</dbReference>
<organism evidence="2 3">
    <name type="scientific">Ramularia collo-cygni</name>
    <dbReference type="NCBI Taxonomy" id="112498"/>
    <lineage>
        <taxon>Eukaryota</taxon>
        <taxon>Fungi</taxon>
        <taxon>Dikarya</taxon>
        <taxon>Ascomycota</taxon>
        <taxon>Pezizomycotina</taxon>
        <taxon>Dothideomycetes</taxon>
        <taxon>Dothideomycetidae</taxon>
        <taxon>Mycosphaerellales</taxon>
        <taxon>Mycosphaerellaceae</taxon>
        <taxon>Ramularia</taxon>
    </lineage>
</organism>
<accession>A0A2D3VD66</accession>
<evidence type="ECO:0000313" key="3">
    <source>
        <dbReference type="Proteomes" id="UP000225277"/>
    </source>
</evidence>
<keyword evidence="3" id="KW-1185">Reference proteome</keyword>
<dbReference type="RefSeq" id="XP_023627613.1">
    <property type="nucleotide sequence ID" value="XM_023771845.1"/>
</dbReference>
<reference evidence="2 3" key="1">
    <citation type="submission" date="2016-03" db="EMBL/GenBank/DDBJ databases">
        <authorList>
            <person name="Ploux O."/>
        </authorList>
    </citation>
    <scope>NUCLEOTIDE SEQUENCE [LARGE SCALE GENOMIC DNA]</scope>
    <source>
        <strain evidence="2 3">URUG2</strain>
    </source>
</reference>